<sequence>MISFSRVTTSDSLINEVFDRAQPLRSLNSAVSALHFLFVFSSIVLSRSAHFYRTLAPLSPNMAFRSAPRNRHVRRKFTPEYLAWLDSADVPQTVAPSIILEPGMGLRTLSGLPITTEHPVSQGQAEPVSQRPDSDTESVEGDSLPVANHEDELPSTPPGHTTIPHSLDSGNSDNGLFPIGGIDPFTQEVDHALTAIIASDGFEDMSAPIDAPSPNENPLAPPTTEEIDVSDLWAAAADPSEDQYVSFFVSPGDELPNVITGSEPSWDTDGEDDILFSLPFNLIGTPLVIEETHHVSFTPTSPSTPHPPAASDSLAGPVCIYTLFLTPPPRLEATANAGSGIINYDLFSGGIKRKRDEEEDEDDEPNTSPTCEYGYYIGNEGPVVKRLRLAKR</sequence>
<organism evidence="2 3">
    <name type="scientific">Hohenbuehelia grisea</name>
    <dbReference type="NCBI Taxonomy" id="104357"/>
    <lineage>
        <taxon>Eukaryota</taxon>
        <taxon>Fungi</taxon>
        <taxon>Dikarya</taxon>
        <taxon>Basidiomycota</taxon>
        <taxon>Agaricomycotina</taxon>
        <taxon>Agaricomycetes</taxon>
        <taxon>Agaricomycetidae</taxon>
        <taxon>Agaricales</taxon>
        <taxon>Pleurotineae</taxon>
        <taxon>Pleurotaceae</taxon>
        <taxon>Hohenbuehelia</taxon>
    </lineage>
</organism>
<evidence type="ECO:0000313" key="3">
    <source>
        <dbReference type="Proteomes" id="UP001556367"/>
    </source>
</evidence>
<accession>A0ABR3IYJ3</accession>
<proteinExistence type="predicted"/>
<keyword evidence="3" id="KW-1185">Reference proteome</keyword>
<protein>
    <submittedName>
        <fullName evidence="2">Uncharacterized protein</fullName>
    </submittedName>
</protein>
<evidence type="ECO:0000313" key="2">
    <source>
        <dbReference type="EMBL" id="KAL0948393.1"/>
    </source>
</evidence>
<dbReference type="Proteomes" id="UP001556367">
    <property type="component" value="Unassembled WGS sequence"/>
</dbReference>
<evidence type="ECO:0000256" key="1">
    <source>
        <dbReference type="SAM" id="MobiDB-lite"/>
    </source>
</evidence>
<reference evidence="3" key="1">
    <citation type="submission" date="2024-06" db="EMBL/GenBank/DDBJ databases">
        <title>Multi-omics analyses provide insights into the biosynthesis of the anticancer antibiotic pleurotin in Hohenbuehelia grisea.</title>
        <authorList>
            <person name="Weaver J.A."/>
            <person name="Alberti F."/>
        </authorList>
    </citation>
    <scope>NUCLEOTIDE SEQUENCE [LARGE SCALE GENOMIC DNA]</scope>
    <source>
        <strain evidence="3">T-177</strain>
    </source>
</reference>
<comment type="caution">
    <text evidence="2">The sequence shown here is derived from an EMBL/GenBank/DDBJ whole genome shotgun (WGS) entry which is preliminary data.</text>
</comment>
<feature type="region of interest" description="Disordered" evidence="1">
    <location>
        <begin position="353"/>
        <end position="373"/>
    </location>
</feature>
<dbReference type="EMBL" id="JASNQZ010000014">
    <property type="protein sequence ID" value="KAL0948393.1"/>
    <property type="molecule type" value="Genomic_DNA"/>
</dbReference>
<feature type="region of interest" description="Disordered" evidence="1">
    <location>
        <begin position="110"/>
        <end position="175"/>
    </location>
</feature>
<gene>
    <name evidence="2" type="ORF">HGRIS_010975</name>
</gene>
<name>A0ABR3IYJ3_9AGAR</name>